<proteinExistence type="predicted"/>
<evidence type="ECO:0000313" key="3">
    <source>
        <dbReference type="Proteomes" id="UP000613030"/>
    </source>
</evidence>
<keyword evidence="3" id="KW-1185">Reference proteome</keyword>
<protein>
    <submittedName>
        <fullName evidence="2">HD domain-containing protein</fullName>
    </submittedName>
</protein>
<organism evidence="2 3">
    <name type="scientific">Chryseolinea lacunae</name>
    <dbReference type="NCBI Taxonomy" id="2801331"/>
    <lineage>
        <taxon>Bacteria</taxon>
        <taxon>Pseudomonadati</taxon>
        <taxon>Bacteroidota</taxon>
        <taxon>Cytophagia</taxon>
        <taxon>Cytophagales</taxon>
        <taxon>Fulvivirgaceae</taxon>
        <taxon>Chryseolinea</taxon>
    </lineage>
</organism>
<dbReference type="Pfam" id="PF01966">
    <property type="entry name" value="HD"/>
    <property type="match status" value="1"/>
</dbReference>
<sequence length="201" mass="23346">MQDLNPYDSELLNRVEAYVKELLNTKLPPTRVFHTLPHTVNVVRACCSLIAHYATSQANGEALLTAAWFHDTGYTETGVKHEEEGVKIALRFLRDFNLPQEFYLKIEGLIIATKLSASPKSLLEEMLCDADLSHLGSEEYEMWSLRLKQEFERQLNKVITLENWNQQNIFFFKNHAYYTTYAQQQWGPVKENNLMMLLKSI</sequence>
<dbReference type="EMBL" id="JAERRB010000001">
    <property type="protein sequence ID" value="MBL0739795.1"/>
    <property type="molecule type" value="Genomic_DNA"/>
</dbReference>
<dbReference type="InterPro" id="IPR009218">
    <property type="entry name" value="HD_phosphohydro"/>
</dbReference>
<dbReference type="CDD" id="cd00077">
    <property type="entry name" value="HDc"/>
    <property type="match status" value="1"/>
</dbReference>
<dbReference type="SUPFAM" id="SSF109604">
    <property type="entry name" value="HD-domain/PDEase-like"/>
    <property type="match status" value="1"/>
</dbReference>
<dbReference type="RefSeq" id="WP_202006763.1">
    <property type="nucleotide sequence ID" value="NZ_JAERRB010000001.1"/>
</dbReference>
<dbReference type="Gene3D" id="1.10.3210.10">
    <property type="entry name" value="Hypothetical protein af1432"/>
    <property type="match status" value="1"/>
</dbReference>
<comment type="caution">
    <text evidence="2">The sequence shown here is derived from an EMBL/GenBank/DDBJ whole genome shotgun (WGS) entry which is preliminary data.</text>
</comment>
<dbReference type="Proteomes" id="UP000613030">
    <property type="component" value="Unassembled WGS sequence"/>
</dbReference>
<dbReference type="PANTHER" id="PTHR21174">
    <property type="match status" value="1"/>
</dbReference>
<name>A0ABS1KK07_9BACT</name>
<evidence type="ECO:0000313" key="2">
    <source>
        <dbReference type="EMBL" id="MBL0739795.1"/>
    </source>
</evidence>
<accession>A0ABS1KK07</accession>
<dbReference type="PANTHER" id="PTHR21174:SF0">
    <property type="entry name" value="HD PHOSPHOHYDROLASE FAMILY PROTEIN-RELATED"/>
    <property type="match status" value="1"/>
</dbReference>
<reference evidence="2 3" key="1">
    <citation type="submission" date="2021-01" db="EMBL/GenBank/DDBJ databases">
        <title>Chryseolinea sp. Jin1 Genome sequencing and assembly.</title>
        <authorList>
            <person name="Kim I."/>
        </authorList>
    </citation>
    <scope>NUCLEOTIDE SEQUENCE [LARGE SCALE GENOMIC DNA]</scope>
    <source>
        <strain evidence="2 3">Jin1</strain>
    </source>
</reference>
<dbReference type="InterPro" id="IPR003607">
    <property type="entry name" value="HD/PDEase_dom"/>
</dbReference>
<feature type="domain" description="HD" evidence="1">
    <location>
        <begin position="38"/>
        <end position="131"/>
    </location>
</feature>
<gene>
    <name evidence="2" type="ORF">JI741_01135</name>
</gene>
<dbReference type="InterPro" id="IPR006674">
    <property type="entry name" value="HD_domain"/>
</dbReference>
<evidence type="ECO:0000259" key="1">
    <source>
        <dbReference type="Pfam" id="PF01966"/>
    </source>
</evidence>